<gene>
    <name evidence="1" type="ORF">AXF15_09950</name>
</gene>
<keyword evidence="2" id="KW-1185">Reference proteome</keyword>
<dbReference type="EMBL" id="CP014230">
    <property type="protein sequence ID" value="AMD93387.1"/>
    <property type="molecule type" value="Genomic_DNA"/>
</dbReference>
<protein>
    <submittedName>
        <fullName evidence="1">Uncharacterized protein</fullName>
    </submittedName>
</protein>
<organism evidence="1 2">
    <name type="scientific">Desulfomicrobium orale DSM 12838</name>
    <dbReference type="NCBI Taxonomy" id="888061"/>
    <lineage>
        <taxon>Bacteria</taxon>
        <taxon>Pseudomonadati</taxon>
        <taxon>Thermodesulfobacteriota</taxon>
        <taxon>Desulfovibrionia</taxon>
        <taxon>Desulfovibrionales</taxon>
        <taxon>Desulfomicrobiaceae</taxon>
        <taxon>Desulfomicrobium</taxon>
    </lineage>
</organism>
<dbReference type="OrthoDB" id="9784009at2"/>
<reference evidence="2" key="1">
    <citation type="submission" date="2016-02" db="EMBL/GenBank/DDBJ databases">
        <authorList>
            <person name="Holder M.E."/>
            <person name="Ajami N.J."/>
            <person name="Petrosino J.F."/>
        </authorList>
    </citation>
    <scope>NUCLEOTIDE SEQUENCE [LARGE SCALE GENOMIC DNA]</scope>
    <source>
        <strain evidence="2">DSM 12838</strain>
    </source>
</reference>
<dbReference type="Proteomes" id="UP000063964">
    <property type="component" value="Chromosome"/>
</dbReference>
<dbReference type="Pfam" id="PF07424">
    <property type="entry name" value="TrbM"/>
    <property type="match status" value="1"/>
</dbReference>
<name>A0A0X8JRG0_9BACT</name>
<sequence>MKNVITNTLVIAVILLAIVAVSLAGTENGTEEKNATREWILKHLEGVPLPSTVDKEALIREMAAALENMDLQAQMNALESRGRHIKRDFMDENATNQTHWIQQQLESSGAVLPPGMSQEQLQGHIAGLGAGGDMLTGDEKLACEAILCLSSSTRPSECNPSLERYFGIRKLKWSDTVRARANFLDLCPLDEMDGNTKSTWLRALARGAGVCSAADLNARGRWVEITRRVPRSQCPCMLVKEYDYKYLKPIEGDTWTITCRYETGDKPWEDWCVLEIRYWEVNETPPDYCEAYWGHDYIFIDRPRLIRGSEPWHTKWVD</sequence>
<dbReference type="RefSeq" id="WP_066606794.1">
    <property type="nucleotide sequence ID" value="NZ_CP014230.1"/>
</dbReference>
<evidence type="ECO:0000313" key="2">
    <source>
        <dbReference type="Proteomes" id="UP000063964"/>
    </source>
</evidence>
<evidence type="ECO:0000313" key="1">
    <source>
        <dbReference type="EMBL" id="AMD93387.1"/>
    </source>
</evidence>
<dbReference type="InterPro" id="IPR009989">
    <property type="entry name" value="TrbM"/>
</dbReference>
<proteinExistence type="predicted"/>
<accession>A0A0X8JRG0</accession>
<dbReference type="STRING" id="888061.AXF15_09950"/>
<dbReference type="KEGG" id="doa:AXF15_09950"/>
<dbReference type="AlphaFoldDB" id="A0A0X8JRG0"/>